<dbReference type="AlphaFoldDB" id="A0ABD0M828"/>
<feature type="non-terminal residue" evidence="1">
    <location>
        <position position="1"/>
    </location>
</feature>
<comment type="caution">
    <text evidence="1">The sequence shown here is derived from an EMBL/GenBank/DDBJ whole genome shotgun (WGS) entry which is preliminary data.</text>
</comment>
<keyword evidence="2" id="KW-1185">Reference proteome</keyword>
<evidence type="ECO:0000313" key="1">
    <source>
        <dbReference type="EMBL" id="KAK7507496.1"/>
    </source>
</evidence>
<organism evidence="1 2">
    <name type="scientific">Batillaria attramentaria</name>
    <dbReference type="NCBI Taxonomy" id="370345"/>
    <lineage>
        <taxon>Eukaryota</taxon>
        <taxon>Metazoa</taxon>
        <taxon>Spiralia</taxon>
        <taxon>Lophotrochozoa</taxon>
        <taxon>Mollusca</taxon>
        <taxon>Gastropoda</taxon>
        <taxon>Caenogastropoda</taxon>
        <taxon>Sorbeoconcha</taxon>
        <taxon>Cerithioidea</taxon>
        <taxon>Batillariidae</taxon>
        <taxon>Batillaria</taxon>
    </lineage>
</organism>
<dbReference type="EMBL" id="JACVVK020000004">
    <property type="protein sequence ID" value="KAK7507496.1"/>
    <property type="molecule type" value="Genomic_DNA"/>
</dbReference>
<reference evidence="1 2" key="1">
    <citation type="journal article" date="2023" name="Sci. Data">
        <title>Genome assembly of the Korean intertidal mud-creeper Batillaria attramentaria.</title>
        <authorList>
            <person name="Patra A.K."/>
            <person name="Ho P.T."/>
            <person name="Jun S."/>
            <person name="Lee S.J."/>
            <person name="Kim Y."/>
            <person name="Won Y.J."/>
        </authorList>
    </citation>
    <scope>NUCLEOTIDE SEQUENCE [LARGE SCALE GENOMIC DNA]</scope>
    <source>
        <strain evidence="1">Wonlab-2016</strain>
    </source>
</reference>
<gene>
    <name evidence="1" type="ORF">BaRGS_00001431</name>
</gene>
<dbReference type="Proteomes" id="UP001519460">
    <property type="component" value="Unassembled WGS sequence"/>
</dbReference>
<name>A0ABD0M828_9CAEN</name>
<accession>A0ABD0M828</accession>
<evidence type="ECO:0000313" key="2">
    <source>
        <dbReference type="Proteomes" id="UP001519460"/>
    </source>
</evidence>
<sequence>SVVHDAISGGNCVKLLVRLTFAHLPLDVLAKWLPEVLEGKQFGGEDSDMAKNAGIPRESYVIGILPVGNTYRRTSRMVLFATDWVWTSEAHYGGRRLSAVIALRIVEACPCRATCLSRTHSRILYAGKGAYFGGKDRGT</sequence>
<proteinExistence type="predicted"/>
<protein>
    <submittedName>
        <fullName evidence="1">Uncharacterized protein</fullName>
    </submittedName>
</protein>